<name>A0A1L1PLP9_HYDIT</name>
<dbReference type="AlphaFoldDB" id="A0A1L1PLP9"/>
<feature type="compositionally biased region" description="Low complexity" evidence="1">
    <location>
        <begin position="193"/>
        <end position="203"/>
    </location>
</feature>
<evidence type="ECO:0000313" key="2">
    <source>
        <dbReference type="EMBL" id="CDN90300.1"/>
    </source>
</evidence>
<feature type="region of interest" description="Disordered" evidence="1">
    <location>
        <begin position="1"/>
        <end position="27"/>
    </location>
</feature>
<feature type="region of interest" description="Disordered" evidence="1">
    <location>
        <begin position="174"/>
        <end position="203"/>
    </location>
</feature>
<gene>
    <name evidence="2" type="ORF">BN948_04742</name>
</gene>
<proteinExistence type="predicted"/>
<dbReference type="Proteomes" id="UP000028878">
    <property type="component" value="Unassembled WGS sequence"/>
</dbReference>
<evidence type="ECO:0000256" key="1">
    <source>
        <dbReference type="SAM" id="MobiDB-lite"/>
    </source>
</evidence>
<organism evidence="2 3">
    <name type="scientific">Hydrogenophaga intermedia</name>
    <dbReference type="NCBI Taxonomy" id="65786"/>
    <lineage>
        <taxon>Bacteria</taxon>
        <taxon>Pseudomonadati</taxon>
        <taxon>Pseudomonadota</taxon>
        <taxon>Betaproteobacteria</taxon>
        <taxon>Burkholderiales</taxon>
        <taxon>Comamonadaceae</taxon>
        <taxon>Hydrogenophaga</taxon>
    </lineage>
</organism>
<dbReference type="EMBL" id="CCAE010000075">
    <property type="protein sequence ID" value="CDN90300.1"/>
    <property type="molecule type" value="Genomic_DNA"/>
</dbReference>
<accession>A0A1L1PLP9</accession>
<feature type="compositionally biased region" description="Pro residues" evidence="1">
    <location>
        <begin position="11"/>
        <end position="21"/>
    </location>
</feature>
<protein>
    <submittedName>
        <fullName evidence="2">Heat shock protein DnaJ domain-containing protein</fullName>
    </submittedName>
</protein>
<sequence length="370" mass="40412">MIPTLPGADPRQPPAEDPPASPAARAHRQQLARVARLRAQLAELDALDRAHRAEHMALIAPLRARHVQARKDLVRLLHEALESAARTRWLSGTQAATARAQLCALAQDLAEDGHADMAALHDRHSPQALAHKRQARADELRGRFEAALGTPLDSLDGASPEAVLHAGWQRLREAAKDQREGRQKKRAARRARQAPAGEALPAPAAEVEADTLLRRLYRQLASALHPDREPEALARQLKTALMSEANAAYDRRDLLALMEIQQRAALADTGPGASMGEERLAALSLLLKRQVAALERERAAAQEALARRFELPEGVSANANTLRQARIAEAQRLERELVGLEHTLERGADEAGLKRWLNGLRQAAGPGQLV</sequence>
<feature type="compositionally biased region" description="Basic residues" evidence="1">
    <location>
        <begin position="182"/>
        <end position="192"/>
    </location>
</feature>
<keyword evidence="3" id="KW-1185">Reference proteome</keyword>
<reference evidence="3" key="1">
    <citation type="submission" date="2014-11" db="EMBL/GenBank/DDBJ databases">
        <title>Draft genome sequence of Hydrogenophaga intermedia S1.</title>
        <authorList>
            <person name="Gan H.M."/>
            <person name="Chew T.H."/>
            <person name="Stolz A."/>
        </authorList>
    </citation>
    <scope>NUCLEOTIDE SEQUENCE [LARGE SCALE GENOMIC DNA]</scope>
    <source>
        <strain evidence="3">S1</strain>
    </source>
</reference>
<evidence type="ECO:0000313" key="3">
    <source>
        <dbReference type="Proteomes" id="UP000028878"/>
    </source>
</evidence>
<keyword evidence="2" id="KW-0346">Stress response</keyword>